<dbReference type="Pfam" id="PF00646">
    <property type="entry name" value="F-box"/>
    <property type="match status" value="1"/>
</dbReference>
<comment type="caution">
    <text evidence="2">The sequence shown here is derived from an EMBL/GenBank/DDBJ whole genome shotgun (WGS) entry which is preliminary data.</text>
</comment>
<feature type="domain" description="F-box" evidence="1">
    <location>
        <begin position="3"/>
        <end position="48"/>
    </location>
</feature>
<name>A0A9W8XPC9_9PLEO</name>
<dbReference type="SUPFAM" id="SSF52047">
    <property type="entry name" value="RNI-like"/>
    <property type="match status" value="1"/>
</dbReference>
<dbReference type="SMART" id="SM00256">
    <property type="entry name" value="FBOX"/>
    <property type="match status" value="1"/>
</dbReference>
<dbReference type="Gene3D" id="3.80.10.10">
    <property type="entry name" value="Ribonuclease Inhibitor"/>
    <property type="match status" value="1"/>
</dbReference>
<evidence type="ECO:0000313" key="3">
    <source>
        <dbReference type="Proteomes" id="UP001140513"/>
    </source>
</evidence>
<sequence>MLVGSIMHLPPELHDEILLHLDRQDIASYRLVCRNFAIAGTAPLFSRLHFRTSVESLHRLSQFSKLKSGRHVKHLLWNTTGSEFEARAFLEGFRMREMKYILGRASPSLPTRTVTLPEPCPPSPPYSSSEIEEDGKVELQLSCSLGVFLLTTIFSGFPNLKSLYILTSRTSPSAFTQDGWATRSLTSAPDPWPSEWKVTHGCPRCCGLCQAIQSNGRYEMQVAALAAYSAGCPLTQLRVEHLKFLDSNSGAVVQGYETALGNVEELDLVFGMRTRSVVHIQQIFKATPKLKVLKLWLNSASWWADTDHTAPLPNLKDIFPSPEAFPALRQLELHQLDVAEDFLEAFLLSHARTLMVLKLHRMRLNAGGLWVSLLKRLHGRLRALEEVWLDGEFEDGVSYIDGTGWDMDSSLGRIWEAQLLGREEGVKDG</sequence>
<dbReference type="PROSITE" id="PS50181">
    <property type="entry name" value="FBOX"/>
    <property type="match status" value="1"/>
</dbReference>
<dbReference type="EMBL" id="JAPEUX010000003">
    <property type="protein sequence ID" value="KAJ4355757.1"/>
    <property type="molecule type" value="Genomic_DNA"/>
</dbReference>
<evidence type="ECO:0000313" key="2">
    <source>
        <dbReference type="EMBL" id="KAJ4355757.1"/>
    </source>
</evidence>
<dbReference type="GeneID" id="80907307"/>
<accession>A0A9W8XPC9</accession>
<dbReference type="AlphaFoldDB" id="A0A9W8XPC9"/>
<gene>
    <name evidence="2" type="ORF">N0V89_003777</name>
</gene>
<dbReference type="OrthoDB" id="3780357at2759"/>
<dbReference type="InterPro" id="IPR032675">
    <property type="entry name" value="LRR_dom_sf"/>
</dbReference>
<reference evidence="2" key="1">
    <citation type="submission" date="2022-10" db="EMBL/GenBank/DDBJ databases">
        <title>Tapping the CABI collections for fungal endophytes: first genome assemblies for Collariella, Neodidymelliopsis, Ascochyta clinopodiicola, Didymella pomorum, Didymosphaeria variabile, Neocosmospora piperis and Neocucurbitaria cava.</title>
        <authorList>
            <person name="Hill R."/>
        </authorList>
    </citation>
    <scope>NUCLEOTIDE SEQUENCE</scope>
    <source>
        <strain evidence="2">IMI 356815</strain>
    </source>
</reference>
<dbReference type="RefSeq" id="XP_056072883.1">
    <property type="nucleotide sequence ID" value="XM_056212575.1"/>
</dbReference>
<protein>
    <recommendedName>
        <fullName evidence="1">F-box domain-containing protein</fullName>
    </recommendedName>
</protein>
<proteinExistence type="predicted"/>
<dbReference type="SUPFAM" id="SSF81383">
    <property type="entry name" value="F-box domain"/>
    <property type="match status" value="1"/>
</dbReference>
<organism evidence="2 3">
    <name type="scientific">Didymosphaeria variabile</name>
    <dbReference type="NCBI Taxonomy" id="1932322"/>
    <lineage>
        <taxon>Eukaryota</taxon>
        <taxon>Fungi</taxon>
        <taxon>Dikarya</taxon>
        <taxon>Ascomycota</taxon>
        <taxon>Pezizomycotina</taxon>
        <taxon>Dothideomycetes</taxon>
        <taxon>Pleosporomycetidae</taxon>
        <taxon>Pleosporales</taxon>
        <taxon>Massarineae</taxon>
        <taxon>Didymosphaeriaceae</taxon>
        <taxon>Didymosphaeria</taxon>
    </lineage>
</organism>
<keyword evidence="3" id="KW-1185">Reference proteome</keyword>
<dbReference type="InterPro" id="IPR001810">
    <property type="entry name" value="F-box_dom"/>
</dbReference>
<dbReference type="InterPro" id="IPR036047">
    <property type="entry name" value="F-box-like_dom_sf"/>
</dbReference>
<dbReference type="Proteomes" id="UP001140513">
    <property type="component" value="Unassembled WGS sequence"/>
</dbReference>
<evidence type="ECO:0000259" key="1">
    <source>
        <dbReference type="PROSITE" id="PS50181"/>
    </source>
</evidence>